<feature type="transmembrane region" description="Helical" evidence="1">
    <location>
        <begin position="12"/>
        <end position="32"/>
    </location>
</feature>
<evidence type="ECO:0000313" key="2">
    <source>
        <dbReference type="EMBL" id="OGK43088.1"/>
    </source>
</evidence>
<reference evidence="2 3" key="1">
    <citation type="journal article" date="2016" name="Nat. Commun.">
        <title>Thousands of microbial genomes shed light on interconnected biogeochemical processes in an aquifer system.</title>
        <authorList>
            <person name="Anantharaman K."/>
            <person name="Brown C.T."/>
            <person name="Hug L.A."/>
            <person name="Sharon I."/>
            <person name="Castelle C.J."/>
            <person name="Probst A.J."/>
            <person name="Thomas B.C."/>
            <person name="Singh A."/>
            <person name="Wilkins M.J."/>
            <person name="Karaoz U."/>
            <person name="Brodie E.L."/>
            <person name="Williams K.H."/>
            <person name="Hubbard S.S."/>
            <person name="Banfield J.F."/>
        </authorList>
    </citation>
    <scope>NUCLEOTIDE SEQUENCE [LARGE SCALE GENOMIC DNA]</scope>
</reference>
<gene>
    <name evidence="2" type="ORF">A3B40_02400</name>
</gene>
<dbReference type="Proteomes" id="UP000178040">
    <property type="component" value="Unassembled WGS sequence"/>
</dbReference>
<proteinExistence type="predicted"/>
<name>A0A1F7IIA2_9BACT</name>
<feature type="transmembrane region" description="Helical" evidence="1">
    <location>
        <begin position="38"/>
        <end position="67"/>
    </location>
</feature>
<comment type="caution">
    <text evidence="2">The sequence shown here is derived from an EMBL/GenBank/DDBJ whole genome shotgun (WGS) entry which is preliminary data.</text>
</comment>
<dbReference type="EMBL" id="MGAI01000059">
    <property type="protein sequence ID" value="OGK43088.1"/>
    <property type="molecule type" value="Genomic_DNA"/>
</dbReference>
<protein>
    <submittedName>
        <fullName evidence="2">Uncharacterized protein</fullName>
    </submittedName>
</protein>
<sequence>MLFLQKNLRNNWLKIFLAVVAFLILLAIVWLYPCQDSLFIGGCGLARISISAFLIVLAIAVLVLAWLQTSDIISIGKKQK</sequence>
<organism evidence="2 3">
    <name type="scientific">Candidatus Roizmanbacteria bacterium RIFCSPLOWO2_01_FULL_37_16</name>
    <dbReference type="NCBI Taxonomy" id="1802058"/>
    <lineage>
        <taxon>Bacteria</taxon>
        <taxon>Candidatus Roizmaniibacteriota</taxon>
    </lineage>
</organism>
<accession>A0A1F7IIA2</accession>
<keyword evidence="1" id="KW-1133">Transmembrane helix</keyword>
<keyword evidence="1" id="KW-0812">Transmembrane</keyword>
<keyword evidence="1" id="KW-0472">Membrane</keyword>
<evidence type="ECO:0000256" key="1">
    <source>
        <dbReference type="SAM" id="Phobius"/>
    </source>
</evidence>
<dbReference type="AlphaFoldDB" id="A0A1F7IIA2"/>
<evidence type="ECO:0000313" key="3">
    <source>
        <dbReference type="Proteomes" id="UP000178040"/>
    </source>
</evidence>